<name>A0A9X0D0I6_9CNID</name>
<proteinExistence type="predicted"/>
<feature type="region of interest" description="Disordered" evidence="1">
    <location>
        <begin position="203"/>
        <end position="225"/>
    </location>
</feature>
<accession>A0A9X0D0I6</accession>
<gene>
    <name evidence="2" type="ORF">OS493_036159</name>
</gene>
<dbReference type="EMBL" id="MU825931">
    <property type="protein sequence ID" value="KAJ7382256.1"/>
    <property type="molecule type" value="Genomic_DNA"/>
</dbReference>
<dbReference type="Proteomes" id="UP001163046">
    <property type="component" value="Unassembled WGS sequence"/>
</dbReference>
<evidence type="ECO:0000256" key="1">
    <source>
        <dbReference type="SAM" id="MobiDB-lite"/>
    </source>
</evidence>
<dbReference type="OrthoDB" id="5986986at2759"/>
<feature type="compositionally biased region" description="Low complexity" evidence="1">
    <location>
        <begin position="152"/>
        <end position="171"/>
    </location>
</feature>
<sequence>MSVQRRTVRDPPVPQVVARRVYEAPLSSGKVAHQDSGYNHRNGWTEQYVSTTLPLKVKPKPTVYSSGHYVSKPGFTRAPGVCTQQIKPDSMCYSPAHYDRDSEIAARIQNLNIRAPSPAPSTDHTTVISVGGESRPKISENRRPPPLTRRVSSSIYISPSSNASNSRTASADSYDATVYRSSESSKPPSIATVRARPKVFYAGNSTANSHSSRDRSPSPARSVGELDYVRPARVGYAPRPANYVPAPPYNPSHQREHLKSFSTSTLSKPWYHAGLSEDSFASNVRDFRQVSARIITDRPVCEKCRCVPIERRQRLCAGCEQELYQLHSNAASLY</sequence>
<evidence type="ECO:0000313" key="2">
    <source>
        <dbReference type="EMBL" id="KAJ7382256.1"/>
    </source>
</evidence>
<protein>
    <submittedName>
        <fullName evidence="2">Uncharacterized protein</fullName>
    </submittedName>
</protein>
<comment type="caution">
    <text evidence="2">The sequence shown here is derived from an EMBL/GenBank/DDBJ whole genome shotgun (WGS) entry which is preliminary data.</text>
</comment>
<organism evidence="2 3">
    <name type="scientific">Desmophyllum pertusum</name>
    <dbReference type="NCBI Taxonomy" id="174260"/>
    <lineage>
        <taxon>Eukaryota</taxon>
        <taxon>Metazoa</taxon>
        <taxon>Cnidaria</taxon>
        <taxon>Anthozoa</taxon>
        <taxon>Hexacorallia</taxon>
        <taxon>Scleractinia</taxon>
        <taxon>Caryophylliina</taxon>
        <taxon>Caryophylliidae</taxon>
        <taxon>Desmophyllum</taxon>
    </lineage>
</organism>
<feature type="region of interest" description="Disordered" evidence="1">
    <location>
        <begin position="113"/>
        <end position="171"/>
    </location>
</feature>
<feature type="compositionally biased region" description="Basic and acidic residues" evidence="1">
    <location>
        <begin position="134"/>
        <end position="143"/>
    </location>
</feature>
<evidence type="ECO:0000313" key="3">
    <source>
        <dbReference type="Proteomes" id="UP001163046"/>
    </source>
</evidence>
<keyword evidence="3" id="KW-1185">Reference proteome</keyword>
<dbReference type="AlphaFoldDB" id="A0A9X0D0I6"/>
<reference evidence="2" key="1">
    <citation type="submission" date="2023-01" db="EMBL/GenBank/DDBJ databases">
        <title>Genome assembly of the deep-sea coral Lophelia pertusa.</title>
        <authorList>
            <person name="Herrera S."/>
            <person name="Cordes E."/>
        </authorList>
    </citation>
    <scope>NUCLEOTIDE SEQUENCE</scope>
    <source>
        <strain evidence="2">USNM1676648</strain>
        <tissue evidence="2">Polyp</tissue>
    </source>
</reference>